<keyword evidence="3" id="KW-0328">Glycosyltransferase</keyword>
<evidence type="ECO:0000256" key="9">
    <source>
        <dbReference type="SAM" id="MobiDB-lite"/>
    </source>
</evidence>
<dbReference type="EnsemblFungi" id="CEF86182">
    <property type="protein sequence ID" value="CEF86182"/>
    <property type="gene ID" value="FGRRES_17534"/>
</dbReference>
<sequence>MAAQCRSGSVCGSATQYLRSSREMVQMAIAHIESHHDIPHISRIQEIMAHPEQRTTVPQDAQPISIIRIPGAQEPDSEQISRAVNPGSNTETLEKPLGDKIGDRGLFVEDSGYPEVGDPVDPARILTRSDLTKQRTLFLGIILILNILLAIASILGNESKVAVAIVYFIKSKDFLSSIISPIGLVISKFYHVLRPVQKPTRQWILSLIPAYSESEEQIVKTIFSLRDNGTAPHRQVMVVILDGQPRNIRGNMTRVITQFERSYISFKWKRGTLRIIAGFMEDVPVIVLEKLRNSGKKDSLILCHDLFNCIRADAPIYTRLLRDELWMHVLPPLINDNFQGFDMIFCTDADSTIHKGALAMLANALANNQNAIAACGLVLVELEPGYEWSVWNLYQQFQYTFGQYVRRRAEHYIGKVTCLPGCITMISVREEMGGAIQKYAEPITGPFVLSHQVQYLGTDRRLTYSMLSQGKHLRTLFVPNAIISVADGDQTHISTTISILEVKG</sequence>
<dbReference type="InterPro" id="IPR029044">
    <property type="entry name" value="Nucleotide-diphossugar_trans"/>
</dbReference>
<comment type="catalytic activity">
    <reaction evidence="8">
        <text>[(1-&gt;4)-N-acetyl-beta-D-glucosaminyl](n) + UDP-N-acetyl-alpha-D-glucosamine = [(1-&gt;4)-N-acetyl-beta-D-glucosaminyl](n+1) + UDP + H(+)</text>
        <dbReference type="Rhea" id="RHEA:16637"/>
        <dbReference type="Rhea" id="RHEA-COMP:9593"/>
        <dbReference type="Rhea" id="RHEA-COMP:9595"/>
        <dbReference type="ChEBI" id="CHEBI:15378"/>
        <dbReference type="ChEBI" id="CHEBI:17029"/>
        <dbReference type="ChEBI" id="CHEBI:57705"/>
        <dbReference type="ChEBI" id="CHEBI:58223"/>
        <dbReference type="EC" id="2.4.1.16"/>
    </reaction>
    <physiologicalReaction direction="left-to-right" evidence="8">
        <dbReference type="Rhea" id="RHEA:16638"/>
    </physiologicalReaction>
</comment>
<organism evidence="11 13">
    <name type="scientific">Gibberella zeae (strain ATCC MYA-4620 / CBS 123657 / FGSC 9075 / NRRL 31084 / PH-1)</name>
    <name type="common">Wheat head blight fungus</name>
    <name type="synonym">Fusarium graminearum</name>
    <dbReference type="NCBI Taxonomy" id="229533"/>
    <lineage>
        <taxon>Eukaryota</taxon>
        <taxon>Fungi</taxon>
        <taxon>Dikarya</taxon>
        <taxon>Ascomycota</taxon>
        <taxon>Pezizomycotina</taxon>
        <taxon>Sordariomycetes</taxon>
        <taxon>Hypocreomycetidae</taxon>
        <taxon>Hypocreales</taxon>
        <taxon>Nectriaceae</taxon>
        <taxon>Fusarium</taxon>
    </lineage>
</organism>
<dbReference type="STRING" id="229533.A0A098DXX6"/>
<dbReference type="GO" id="GO:0006031">
    <property type="term" value="P:chitin biosynthetic process"/>
    <property type="evidence" value="ECO:0007669"/>
    <property type="project" value="TreeGrafter"/>
</dbReference>
<dbReference type="PANTHER" id="PTHR22914:SF41">
    <property type="entry name" value="CHITIN SYNTHASE 7"/>
    <property type="match status" value="1"/>
</dbReference>
<dbReference type="GO" id="GO:0071944">
    <property type="term" value="C:cell periphery"/>
    <property type="evidence" value="ECO:0007669"/>
    <property type="project" value="TreeGrafter"/>
</dbReference>
<keyword evidence="13" id="KW-1185">Reference proteome</keyword>
<keyword evidence="7 10" id="KW-0472">Membrane</keyword>
<reference evidence="11 13" key="3">
    <citation type="journal article" date="2015" name="BMC Genomics">
        <title>The completed genome sequence of the pathogenic ascomycete fungus Fusarium graminearum.</title>
        <authorList>
            <person name="King R."/>
            <person name="Urban M."/>
            <person name="Hammond-Kosack M.C."/>
            <person name="Hassani-Pak K."/>
            <person name="Hammond-Kosack K.E."/>
        </authorList>
    </citation>
    <scope>NUCLEOTIDE SEQUENCE [LARGE SCALE GENOMIC DNA]</scope>
    <source>
        <strain evidence="13">ATCC MYA-4620 / CBS 123657 / FGSC 9075 / NRRL 31084 / PH-1</strain>
        <strain evidence="11">PH-1</strain>
    </source>
</reference>
<dbReference type="GO" id="GO:0016020">
    <property type="term" value="C:membrane"/>
    <property type="evidence" value="ECO:0007669"/>
    <property type="project" value="UniProtKB-SubCell"/>
</dbReference>
<dbReference type="SUPFAM" id="SSF53448">
    <property type="entry name" value="Nucleotide-diphospho-sugar transferases"/>
    <property type="match status" value="1"/>
</dbReference>
<feature type="region of interest" description="Disordered" evidence="9">
    <location>
        <begin position="74"/>
        <end position="93"/>
    </location>
</feature>
<name>A0A098DXX6_GIBZE</name>
<evidence type="ECO:0000256" key="8">
    <source>
        <dbReference type="ARBA" id="ARBA00049510"/>
    </source>
</evidence>
<evidence type="ECO:0000256" key="4">
    <source>
        <dbReference type="ARBA" id="ARBA00022679"/>
    </source>
</evidence>
<accession>A0A0E0SIB9</accession>
<evidence type="ECO:0000256" key="10">
    <source>
        <dbReference type="SAM" id="Phobius"/>
    </source>
</evidence>
<keyword evidence="4" id="KW-0808">Transferase</keyword>
<reference evidence="12" key="4">
    <citation type="submission" date="2017-01" db="UniProtKB">
        <authorList>
            <consortium name="EnsemblFungi"/>
        </authorList>
    </citation>
    <scope>IDENTIFICATION</scope>
    <source>
        <strain evidence="12">PH-1 / ATCC MYA-4620 / FGSC 9075 / NRRL 31084</strain>
    </source>
</reference>
<evidence type="ECO:0000256" key="3">
    <source>
        <dbReference type="ARBA" id="ARBA00022676"/>
    </source>
</evidence>
<proteinExistence type="predicted"/>
<gene>
    <name evidence="12" type="primary">FG11491.1</name>
    <name evidence="11" type="ORF">FGRAMPH1_01T22205</name>
</gene>
<evidence type="ECO:0000256" key="6">
    <source>
        <dbReference type="ARBA" id="ARBA00022989"/>
    </source>
</evidence>
<evidence type="ECO:0000313" key="13">
    <source>
        <dbReference type="Proteomes" id="UP000070720"/>
    </source>
</evidence>
<dbReference type="Pfam" id="PF03142">
    <property type="entry name" value="Chitin_synth_2"/>
    <property type="match status" value="1"/>
</dbReference>
<evidence type="ECO:0000256" key="5">
    <source>
        <dbReference type="ARBA" id="ARBA00022692"/>
    </source>
</evidence>
<feature type="transmembrane region" description="Helical" evidence="10">
    <location>
        <begin position="136"/>
        <end position="154"/>
    </location>
</feature>
<keyword evidence="5 10" id="KW-0812">Transmembrane</keyword>
<dbReference type="GO" id="GO:0030428">
    <property type="term" value="C:cell septum"/>
    <property type="evidence" value="ECO:0007669"/>
    <property type="project" value="TreeGrafter"/>
</dbReference>
<dbReference type="eggNOG" id="KOG2571">
    <property type="taxonomic scope" value="Eukaryota"/>
</dbReference>
<dbReference type="EMBL" id="HG970334">
    <property type="protein sequence ID" value="CEF86182.1"/>
    <property type="molecule type" value="Genomic_DNA"/>
</dbReference>
<dbReference type="PANTHER" id="PTHR22914">
    <property type="entry name" value="CHITIN SYNTHASE"/>
    <property type="match status" value="1"/>
</dbReference>
<dbReference type="EC" id="2.4.1.16" evidence="2"/>
<accession>A0A098DXX6</accession>
<dbReference type="GO" id="GO:0004100">
    <property type="term" value="F:chitin synthase activity"/>
    <property type="evidence" value="ECO:0007669"/>
    <property type="project" value="UniProtKB-EC"/>
</dbReference>
<keyword evidence="6 10" id="KW-1133">Transmembrane helix</keyword>
<reference evidence="12 13" key="2">
    <citation type="journal article" date="2010" name="Nature">
        <title>Comparative genomics reveals mobile pathogenicity chromosomes in Fusarium.</title>
        <authorList>
            <person name="Ma L.J."/>
            <person name="van der Does H.C."/>
            <person name="Borkovich K.A."/>
            <person name="Coleman J.J."/>
            <person name="Daboussi M.J."/>
            <person name="Di Pietro A."/>
            <person name="Dufresne M."/>
            <person name="Freitag M."/>
            <person name="Grabherr M."/>
            <person name="Henrissat B."/>
            <person name="Houterman P.M."/>
            <person name="Kang S."/>
            <person name="Shim W.B."/>
            <person name="Woloshuk C."/>
            <person name="Xie X."/>
            <person name="Xu J.R."/>
            <person name="Antoniw J."/>
            <person name="Baker S.E."/>
            <person name="Bluhm B.H."/>
            <person name="Breakspear A."/>
            <person name="Brown D.W."/>
            <person name="Butchko R.A."/>
            <person name="Chapman S."/>
            <person name="Coulson R."/>
            <person name="Coutinho P.M."/>
            <person name="Danchin E.G."/>
            <person name="Diener A."/>
            <person name="Gale L.R."/>
            <person name="Gardiner D.M."/>
            <person name="Goff S."/>
            <person name="Hammond-Kosack K.E."/>
            <person name="Hilburn K."/>
            <person name="Hua-Van A."/>
            <person name="Jonkers W."/>
            <person name="Kazan K."/>
            <person name="Kodira C.D."/>
            <person name="Koehrsen M."/>
            <person name="Kumar L."/>
            <person name="Lee Y.H."/>
            <person name="Li L."/>
            <person name="Manners J.M."/>
            <person name="Miranda-Saavedra D."/>
            <person name="Mukherjee M."/>
            <person name="Park G."/>
            <person name="Park J."/>
            <person name="Park S.Y."/>
            <person name="Proctor R.H."/>
            <person name="Regev A."/>
            <person name="Ruiz-Roldan M.C."/>
            <person name="Sain D."/>
            <person name="Sakthikumar S."/>
            <person name="Sykes S."/>
            <person name="Schwartz D.C."/>
            <person name="Turgeon B.G."/>
            <person name="Wapinski I."/>
            <person name="Yoder O."/>
            <person name="Young S."/>
            <person name="Zeng Q."/>
            <person name="Zhou S."/>
            <person name="Galagan J."/>
            <person name="Cuomo C.A."/>
            <person name="Kistler H.C."/>
            <person name="Rep M."/>
        </authorList>
    </citation>
    <scope>GENOME REANNOTATION</scope>
    <source>
        <strain evidence="13">ATCC MYA-4620 / CBS 123657 / FGSC 9075 / NRRL 31084 / PH-1</strain>
        <strain evidence="12">PH-1 / ATCC MYA-4620 / FGSC 9075 / NRRL 31084</strain>
    </source>
</reference>
<evidence type="ECO:0000256" key="7">
    <source>
        <dbReference type="ARBA" id="ARBA00023136"/>
    </source>
</evidence>
<comment type="subcellular location">
    <subcellularLocation>
        <location evidence="1">Membrane</location>
        <topology evidence="1">Multi-pass membrane protein</topology>
    </subcellularLocation>
</comment>
<evidence type="ECO:0000313" key="11">
    <source>
        <dbReference type="EMBL" id="CEF86182.1"/>
    </source>
</evidence>
<dbReference type="VEuPathDB" id="FungiDB:FGRAMPH1_01G22205"/>
<feature type="compositionally biased region" description="Polar residues" evidence="9">
    <location>
        <begin position="78"/>
        <end position="91"/>
    </location>
</feature>
<protein>
    <recommendedName>
        <fullName evidence="2">chitin synthase</fullName>
        <ecNumber evidence="2">2.4.1.16</ecNumber>
    </recommendedName>
</protein>
<evidence type="ECO:0000313" key="12">
    <source>
        <dbReference type="EnsemblFungi" id="CEF86182"/>
    </source>
</evidence>
<dbReference type="AlphaFoldDB" id="A0A098DXX6"/>
<reference evidence="12 13" key="1">
    <citation type="journal article" date="2007" name="Science">
        <title>The Fusarium graminearum genome reveals a link between localized polymorphism and pathogen specialization.</title>
        <authorList>
            <person name="Cuomo C.A."/>
            <person name="Gueldener U."/>
            <person name="Xu J.-R."/>
            <person name="Trail F."/>
            <person name="Turgeon B.G."/>
            <person name="Di Pietro A."/>
            <person name="Walton J.D."/>
            <person name="Ma L.-J."/>
            <person name="Baker S.E."/>
            <person name="Rep M."/>
            <person name="Adam G."/>
            <person name="Antoniw J."/>
            <person name="Baldwin T."/>
            <person name="Calvo S.E."/>
            <person name="Chang Y.-L."/>
            <person name="DeCaprio D."/>
            <person name="Gale L.R."/>
            <person name="Gnerre S."/>
            <person name="Goswami R.S."/>
            <person name="Hammond-Kosack K."/>
            <person name="Harris L.J."/>
            <person name="Hilburn K."/>
            <person name="Kennell J.C."/>
            <person name="Kroken S."/>
            <person name="Magnuson J.K."/>
            <person name="Mannhaupt G."/>
            <person name="Mauceli E.W."/>
            <person name="Mewes H.-W."/>
            <person name="Mitterbauer R."/>
            <person name="Muehlbauer G."/>
            <person name="Muensterkoetter M."/>
            <person name="Nelson D."/>
            <person name="O'Donnell K."/>
            <person name="Ouellet T."/>
            <person name="Qi W."/>
            <person name="Quesneville H."/>
            <person name="Roncero M.I.G."/>
            <person name="Seong K.-Y."/>
            <person name="Tetko I.V."/>
            <person name="Urban M."/>
            <person name="Waalwijk C."/>
            <person name="Ward T.J."/>
            <person name="Yao J."/>
            <person name="Birren B.W."/>
            <person name="Kistler H.C."/>
        </authorList>
    </citation>
    <scope>NUCLEOTIDE SEQUENCE [LARGE SCALE GENOMIC DNA]</scope>
    <source>
        <strain evidence="13">ATCC MYA-4620 / CBS 123657 / FGSC 9075 / NRRL 31084 / PH-1</strain>
        <strain evidence="12">PH-1 / ATCC MYA-4620 / FGSC 9075 / NRRL 31084</strain>
    </source>
</reference>
<evidence type="ECO:0000256" key="2">
    <source>
        <dbReference type="ARBA" id="ARBA00012543"/>
    </source>
</evidence>
<dbReference type="Proteomes" id="UP000070720">
    <property type="component" value="Chromosome 3"/>
</dbReference>
<evidence type="ECO:0000256" key="1">
    <source>
        <dbReference type="ARBA" id="ARBA00004141"/>
    </source>
</evidence>
<dbReference type="InterPro" id="IPR004835">
    <property type="entry name" value="Chitin_synth"/>
</dbReference>
<dbReference type="InParanoid" id="A0A098DXX6"/>